<proteinExistence type="predicted"/>
<dbReference type="STRING" id="54.SAMN02745121_02722"/>
<reference evidence="2" key="1">
    <citation type="submission" date="2016-10" db="EMBL/GenBank/DDBJ databases">
        <authorList>
            <person name="Varghese N."/>
            <person name="Submissions S."/>
        </authorList>
    </citation>
    <scope>NUCLEOTIDE SEQUENCE [LARGE SCALE GENOMIC DNA]</scope>
    <source>
        <strain evidence="2">ATCC 25963</strain>
    </source>
</reference>
<dbReference type="Proteomes" id="UP000199400">
    <property type="component" value="Unassembled WGS sequence"/>
</dbReference>
<organism evidence="1 2">
    <name type="scientific">Nannocystis exedens</name>
    <dbReference type="NCBI Taxonomy" id="54"/>
    <lineage>
        <taxon>Bacteria</taxon>
        <taxon>Pseudomonadati</taxon>
        <taxon>Myxococcota</taxon>
        <taxon>Polyangia</taxon>
        <taxon>Nannocystales</taxon>
        <taxon>Nannocystaceae</taxon>
        <taxon>Nannocystis</taxon>
    </lineage>
</organism>
<dbReference type="EMBL" id="FOMX01000007">
    <property type="protein sequence ID" value="SFE02225.1"/>
    <property type="molecule type" value="Genomic_DNA"/>
</dbReference>
<name>A0A1I1X472_9BACT</name>
<sequence length="359" mass="39181">MRVASTLLGLSLLAACTSEFTFSDSVNSRLYEFKPRAEYGDELSTPYVLGAQFEVFVEDNDQETDFVGWKVESMDPKVLQLRAEPYKMSPHILVVEVGAVGEGVTELLLKDTSGAIRGSAAVEVKRPTRAKLFAAPIYALDNPDFRGETPHPRILVGGTATFAVEYLHEDIRLQGSTDIQVASSAAIDATIRHSELVDNRNWLQVSVGAQGRHSAELWLGDDLVEEVDIYGVPSSMIAGVELIDGDATTPDELAGEWLLVAQAVAEDKQPIYGVDFEWALPDRGFTEPGDVFIYEHDPEQEFRKITARAYGVESQISVRVAAGEPASSNDTSLTCSVTGGPPPWALGLLLLGLRRRRRG</sequence>
<dbReference type="AlphaFoldDB" id="A0A1I1X472"/>
<dbReference type="InterPro" id="IPR024038">
    <property type="entry name" value="MYXO-CTERM"/>
</dbReference>
<evidence type="ECO:0000313" key="1">
    <source>
        <dbReference type="EMBL" id="SFE02225.1"/>
    </source>
</evidence>
<gene>
    <name evidence="1" type="ORF">SAMN02745121_02722</name>
</gene>
<keyword evidence="2" id="KW-1185">Reference proteome</keyword>
<accession>A0A1I1X472</accession>
<dbReference type="RefSeq" id="WP_096328907.1">
    <property type="nucleotide sequence ID" value="NZ_FOMX01000007.1"/>
</dbReference>
<protein>
    <submittedName>
        <fullName evidence="1">MYXO-CTERM domain-containing protein</fullName>
    </submittedName>
</protein>
<dbReference type="PROSITE" id="PS51257">
    <property type="entry name" value="PROKAR_LIPOPROTEIN"/>
    <property type="match status" value="1"/>
</dbReference>
<evidence type="ECO:0000313" key="2">
    <source>
        <dbReference type="Proteomes" id="UP000199400"/>
    </source>
</evidence>
<dbReference type="NCBIfam" id="TIGR03901">
    <property type="entry name" value="MYXO-CTERM"/>
    <property type="match status" value="1"/>
</dbReference>